<feature type="repeat" description="ANK" evidence="1">
    <location>
        <begin position="177"/>
        <end position="209"/>
    </location>
</feature>
<accession>A0A814B7V8</accession>
<keyword evidence="4" id="KW-1185">Reference proteome</keyword>
<keyword evidence="1" id="KW-0040">ANK repeat</keyword>
<feature type="compositionally biased region" description="Polar residues" evidence="2">
    <location>
        <begin position="39"/>
        <end position="54"/>
    </location>
</feature>
<dbReference type="Proteomes" id="UP000663828">
    <property type="component" value="Unassembled WGS sequence"/>
</dbReference>
<comment type="caution">
    <text evidence="3">The sequence shown here is derived from an EMBL/GenBank/DDBJ whole genome shotgun (WGS) entry which is preliminary data.</text>
</comment>
<dbReference type="InterPro" id="IPR036770">
    <property type="entry name" value="Ankyrin_rpt-contain_sf"/>
</dbReference>
<gene>
    <name evidence="3" type="ORF">XAT740_LOCUS9276</name>
</gene>
<dbReference type="AlphaFoldDB" id="A0A814B7V8"/>
<evidence type="ECO:0000256" key="1">
    <source>
        <dbReference type="PROSITE-ProRule" id="PRU00023"/>
    </source>
</evidence>
<feature type="repeat" description="ANK" evidence="1">
    <location>
        <begin position="106"/>
        <end position="128"/>
    </location>
</feature>
<evidence type="ECO:0000313" key="3">
    <source>
        <dbReference type="EMBL" id="CAF0925460.1"/>
    </source>
</evidence>
<dbReference type="GO" id="GO:0060236">
    <property type="term" value="P:regulation of mitotic spindle organization"/>
    <property type="evidence" value="ECO:0007669"/>
    <property type="project" value="TreeGrafter"/>
</dbReference>
<organism evidence="3 4">
    <name type="scientific">Adineta ricciae</name>
    <name type="common">Rotifer</name>
    <dbReference type="NCBI Taxonomy" id="249248"/>
    <lineage>
        <taxon>Eukaryota</taxon>
        <taxon>Metazoa</taxon>
        <taxon>Spiralia</taxon>
        <taxon>Gnathifera</taxon>
        <taxon>Rotifera</taxon>
        <taxon>Eurotatoria</taxon>
        <taxon>Bdelloidea</taxon>
        <taxon>Adinetida</taxon>
        <taxon>Adinetidae</taxon>
        <taxon>Adineta</taxon>
    </lineage>
</organism>
<dbReference type="SMART" id="SM00248">
    <property type="entry name" value="ANK"/>
    <property type="match status" value="4"/>
</dbReference>
<dbReference type="Pfam" id="PF12796">
    <property type="entry name" value="Ank_2"/>
    <property type="match status" value="1"/>
</dbReference>
<sequence>MLSDETITNFRLHRDTRLESTATPFVVPTNGHRHVPAPKQQQRTAVAEQASTSRTSKSIIDAKNRAISDSCMAAAIGDLQWLKQSIRDGPLGSGEVMNVEQTYGKDGLAPIHLAALHGRLNCLSYLIESIHLDIDLPSATGWRPIHLCISKETGSRALQCLQYLIEHGARFNIKNDDQLTPLHQAASEGHIQCLELLLAHNADVYAEDSRKQSPLDLAKLWGHKRCAKLLAAAMWHQNKHLSEKERRLTRNSKMADLLLEIKQEHANLFEERGESPTHKTLPSITPEHAINQQSLSKSDKRTIPKRVRPPRFVNTNNWNISTRCKPNPYITDLTDAYPRDPFTRMPPKQDAVDIYRLLQNMTLTDVKKFLERRKERSTEPQDVEERAQKQRPVVYAPCHVDDIQTLHKARPGEESYQPLRYFDEGGLHHTNDAQGSVFYHQLSEAMDGKENTFLSRYHANEDRTKWDLFQQYGSELIDFLTDHRGRFKRQYDKVFIT</sequence>
<dbReference type="GO" id="GO:0031116">
    <property type="term" value="P:positive regulation of microtubule polymerization"/>
    <property type="evidence" value="ECO:0007669"/>
    <property type="project" value="TreeGrafter"/>
</dbReference>
<name>A0A814B7V8_ADIRI</name>
<evidence type="ECO:0008006" key="5">
    <source>
        <dbReference type="Google" id="ProtNLM"/>
    </source>
</evidence>
<evidence type="ECO:0000256" key="2">
    <source>
        <dbReference type="SAM" id="MobiDB-lite"/>
    </source>
</evidence>
<dbReference type="GO" id="GO:1902412">
    <property type="term" value="P:regulation of mitotic cytokinesis"/>
    <property type="evidence" value="ECO:0007669"/>
    <property type="project" value="InterPro"/>
</dbReference>
<dbReference type="SUPFAM" id="SSF48403">
    <property type="entry name" value="Ankyrin repeat"/>
    <property type="match status" value="1"/>
</dbReference>
<feature type="region of interest" description="Disordered" evidence="2">
    <location>
        <begin position="271"/>
        <end position="302"/>
    </location>
</feature>
<dbReference type="GO" id="GO:0000922">
    <property type="term" value="C:spindle pole"/>
    <property type="evidence" value="ECO:0007669"/>
    <property type="project" value="TreeGrafter"/>
</dbReference>
<feature type="region of interest" description="Disordered" evidence="2">
    <location>
        <begin position="26"/>
        <end position="54"/>
    </location>
</feature>
<dbReference type="EMBL" id="CAJNOR010000475">
    <property type="protein sequence ID" value="CAF0925460.1"/>
    <property type="molecule type" value="Genomic_DNA"/>
</dbReference>
<dbReference type="PROSITE" id="PS50297">
    <property type="entry name" value="ANK_REP_REGION"/>
    <property type="match status" value="2"/>
</dbReference>
<dbReference type="InterPro" id="IPR042335">
    <property type="entry name" value="ANKRD53"/>
</dbReference>
<dbReference type="InterPro" id="IPR002110">
    <property type="entry name" value="Ankyrin_rpt"/>
</dbReference>
<dbReference type="GO" id="GO:0007080">
    <property type="term" value="P:mitotic metaphase chromosome alignment"/>
    <property type="evidence" value="ECO:0007669"/>
    <property type="project" value="TreeGrafter"/>
</dbReference>
<proteinExistence type="predicted"/>
<dbReference type="PROSITE" id="PS50088">
    <property type="entry name" value="ANK_REPEAT"/>
    <property type="match status" value="2"/>
</dbReference>
<dbReference type="Gene3D" id="1.25.40.20">
    <property type="entry name" value="Ankyrin repeat-containing domain"/>
    <property type="match status" value="1"/>
</dbReference>
<dbReference type="Pfam" id="PF00023">
    <property type="entry name" value="Ank"/>
    <property type="match status" value="1"/>
</dbReference>
<reference evidence="3" key="1">
    <citation type="submission" date="2021-02" db="EMBL/GenBank/DDBJ databases">
        <authorList>
            <person name="Nowell W R."/>
        </authorList>
    </citation>
    <scope>NUCLEOTIDE SEQUENCE</scope>
</reference>
<protein>
    <recommendedName>
        <fullName evidence="5">Ankyrin repeat domain-containing protein 53</fullName>
    </recommendedName>
</protein>
<dbReference type="PANTHER" id="PTHR24160">
    <property type="entry name" value="ANKYRIN REPEAT DOMAIN-CONTAINING PROTEIN 53"/>
    <property type="match status" value="1"/>
</dbReference>
<evidence type="ECO:0000313" key="4">
    <source>
        <dbReference type="Proteomes" id="UP000663828"/>
    </source>
</evidence>
<dbReference type="PANTHER" id="PTHR24160:SF1">
    <property type="entry name" value="ANKYRIN REPEAT DOMAIN-CONTAINING PROTEIN 53"/>
    <property type="match status" value="1"/>
</dbReference>